<dbReference type="GO" id="GO:0032259">
    <property type="term" value="P:methylation"/>
    <property type="evidence" value="ECO:0007669"/>
    <property type="project" value="UniProtKB-KW"/>
</dbReference>
<dbReference type="InterPro" id="IPR029063">
    <property type="entry name" value="SAM-dependent_MTases_sf"/>
</dbReference>
<feature type="domain" description="BAH" evidence="11">
    <location>
        <begin position="608"/>
        <end position="729"/>
    </location>
</feature>
<feature type="active site" evidence="9">
    <location>
        <position position="863"/>
    </location>
</feature>
<feature type="compositionally biased region" description="Acidic residues" evidence="10">
    <location>
        <begin position="143"/>
        <end position="160"/>
    </location>
</feature>
<evidence type="ECO:0000256" key="8">
    <source>
        <dbReference type="ARBA" id="ARBA00023242"/>
    </source>
</evidence>
<dbReference type="GO" id="GO:0003677">
    <property type="term" value="F:DNA binding"/>
    <property type="evidence" value="ECO:0007669"/>
    <property type="project" value="UniProtKB-KW"/>
</dbReference>
<dbReference type="InterPro" id="IPR001025">
    <property type="entry name" value="BAH_dom"/>
</dbReference>
<evidence type="ECO:0000259" key="11">
    <source>
        <dbReference type="PROSITE" id="PS51038"/>
    </source>
</evidence>
<dbReference type="PROSITE" id="PS51038">
    <property type="entry name" value="BAH"/>
    <property type="match status" value="1"/>
</dbReference>
<accession>A0A167R1A8</accession>
<evidence type="ECO:0000256" key="5">
    <source>
        <dbReference type="ARBA" id="ARBA00022691"/>
    </source>
</evidence>
<keyword evidence="7" id="KW-0238">DNA-binding</keyword>
<evidence type="ECO:0000313" key="12">
    <source>
        <dbReference type="EMBL" id="KZP00452.1"/>
    </source>
</evidence>
<reference evidence="12 13" key="1">
    <citation type="journal article" date="2016" name="Mol. Biol. Evol.">
        <title>Comparative Genomics of Early-Diverging Mushroom-Forming Fungi Provides Insights into the Origins of Lignocellulose Decay Capabilities.</title>
        <authorList>
            <person name="Nagy L.G."/>
            <person name="Riley R."/>
            <person name="Tritt A."/>
            <person name="Adam C."/>
            <person name="Daum C."/>
            <person name="Floudas D."/>
            <person name="Sun H."/>
            <person name="Yadav J.S."/>
            <person name="Pangilinan J."/>
            <person name="Larsson K.H."/>
            <person name="Matsuura K."/>
            <person name="Barry K."/>
            <person name="Labutti K."/>
            <person name="Kuo R."/>
            <person name="Ohm R.A."/>
            <person name="Bhattacharya S.S."/>
            <person name="Shirouzu T."/>
            <person name="Yoshinaga Y."/>
            <person name="Martin F.M."/>
            <person name="Grigoriev I.V."/>
            <person name="Hibbett D.S."/>
        </authorList>
    </citation>
    <scope>NUCLEOTIDE SEQUENCE [LARGE SCALE GENOMIC DNA]</scope>
    <source>
        <strain evidence="12 13">TUFC12733</strain>
    </source>
</reference>
<dbReference type="InterPro" id="IPR001525">
    <property type="entry name" value="C5_MeTfrase"/>
</dbReference>
<evidence type="ECO:0000256" key="7">
    <source>
        <dbReference type="ARBA" id="ARBA00023125"/>
    </source>
</evidence>
<dbReference type="GO" id="GO:0044027">
    <property type="term" value="P:negative regulation of gene expression via chromosomal CpG island methylation"/>
    <property type="evidence" value="ECO:0007669"/>
    <property type="project" value="TreeGrafter"/>
</dbReference>
<evidence type="ECO:0000256" key="10">
    <source>
        <dbReference type="SAM" id="MobiDB-lite"/>
    </source>
</evidence>
<feature type="region of interest" description="Disordered" evidence="10">
    <location>
        <begin position="139"/>
        <end position="162"/>
    </location>
</feature>
<dbReference type="InterPro" id="IPR031303">
    <property type="entry name" value="C5_meth_CS"/>
</dbReference>
<gene>
    <name evidence="12" type="ORF">CALVIDRAFT_595264</name>
</gene>
<keyword evidence="3 9" id="KW-0489">Methyltransferase</keyword>
<keyword evidence="5 9" id="KW-0949">S-adenosyl-L-methionine</keyword>
<dbReference type="Gene3D" id="2.30.30.490">
    <property type="match status" value="2"/>
</dbReference>
<dbReference type="PROSITE" id="PS00094">
    <property type="entry name" value="C5_MTASE_1"/>
    <property type="match status" value="1"/>
</dbReference>
<evidence type="ECO:0000256" key="9">
    <source>
        <dbReference type="PROSITE-ProRule" id="PRU01016"/>
    </source>
</evidence>
<dbReference type="GO" id="GO:0003682">
    <property type="term" value="F:chromatin binding"/>
    <property type="evidence" value="ECO:0007669"/>
    <property type="project" value="InterPro"/>
</dbReference>
<comment type="subcellular location">
    <subcellularLocation>
        <location evidence="1">Nucleus</location>
    </subcellularLocation>
</comment>
<keyword evidence="8" id="KW-0539">Nucleus</keyword>
<evidence type="ECO:0000256" key="1">
    <source>
        <dbReference type="ARBA" id="ARBA00004123"/>
    </source>
</evidence>
<dbReference type="OrthoDB" id="5376140at2759"/>
<keyword evidence="6" id="KW-0677">Repeat</keyword>
<evidence type="ECO:0000313" key="13">
    <source>
        <dbReference type="Proteomes" id="UP000076738"/>
    </source>
</evidence>
<dbReference type="PROSITE" id="PS51679">
    <property type="entry name" value="SAM_MT_C5"/>
    <property type="match status" value="1"/>
</dbReference>
<dbReference type="PROSITE" id="PS00095">
    <property type="entry name" value="C5_MTASE_2"/>
    <property type="match status" value="1"/>
</dbReference>
<dbReference type="PANTHER" id="PTHR10629:SF52">
    <property type="entry name" value="DNA (CYTOSINE-5)-METHYLTRANSFERASE 1"/>
    <property type="match status" value="1"/>
</dbReference>
<dbReference type="GO" id="GO:0005634">
    <property type="term" value="C:nucleus"/>
    <property type="evidence" value="ECO:0007669"/>
    <property type="project" value="UniProtKB-SubCell"/>
</dbReference>
<dbReference type="Pfam" id="PF00145">
    <property type="entry name" value="DNA_methylase"/>
    <property type="match status" value="1"/>
</dbReference>
<proteinExistence type="inferred from homology"/>
<dbReference type="InterPro" id="IPR018117">
    <property type="entry name" value="C5_DNA_meth_AS"/>
</dbReference>
<dbReference type="SUPFAM" id="SSF53335">
    <property type="entry name" value="S-adenosyl-L-methionine-dependent methyltransferases"/>
    <property type="match status" value="1"/>
</dbReference>
<dbReference type="Gene3D" id="3.40.50.150">
    <property type="entry name" value="Vaccinia Virus protein VP39"/>
    <property type="match status" value="1"/>
</dbReference>
<keyword evidence="13" id="KW-1185">Reference proteome</keyword>
<comment type="similarity">
    <text evidence="9">Belongs to the class I-like SAM-binding methyltransferase superfamily. C5-methyltransferase family.</text>
</comment>
<protein>
    <recommendedName>
        <fullName evidence="2">DNA (cytosine-5-)-methyltransferase</fullName>
        <ecNumber evidence="2">2.1.1.37</ecNumber>
    </recommendedName>
</protein>
<sequence length="1247" mass="141226">MLNARKRQRWDDDYDSDSTTVLSEKEGLSRRTKKALRISAPPSSRASSVTAVTSPITQKCAQLVSQDEFFTLPTDCTQETETLVLPEETDTETITDSSIPVRVLRDFIFYDEADKNRIVPLGATLEDGTSVRAYGLVAALPKDDDDDEEPDPDDDDDDEGEKSYELSLSSVFSYSVDPNPAKPLFWIRTQWAWYILDRPDERYLPVYVDYWKELYSARLALGNTLAAKQLFGLTDDSVTQEELGGAVSLFSTSFTDEEITAPNVCGESTVQDLTNDVQEKSEALWIAFQELTSKKSRKSKLAKDFARVRSTAPPVRQPRGRPPANIERDVLQHRNPTYATEFVRNLASVLCFRFYGQSVKTEDDSTWPGEDLTCDPKTVMESAFSFPSNANSDLDWTLSECRDQEYIDETAYDSYLSAESENYSLKAGDFVVVRGDPKDDRTSWNRKGSGKVSADIWVNWFAQVIFFYESEIDRTPHAHLRWLEHSSRTQLGESGHPRELVLLTTCDSAALTTIINKVDVRYIAPDEPEPIGYPYRAVDEDNFFYRYAANVDGDILCASQFMFPTDAQAFDTISLFGCFTCHLRKSTEQDDCPFIPEGRTDLLLYRGVTYHLYDFAYIASNREIDMNKPFRIGQIVQFRQTGSKPTIVVKIFERYDDVISDIDQEGYKDHKRLIDSQRKLLVSPTMLRGTCSVLHRDGISSFDEWVTQDDHFFVDRKRPPTRSSEVIDPKLLMPLPVSDMRYCDDFECNLKRTSAQPRQPRRMLRALDLYHGAGGLSFGLEKSCAIETCWGIDFSPSAHLTFKKNFPNAIAILQCANEVLRHAIENANGARREPLYPINGGNTPCPPLPQPGEVDIVVCGPPCQGYSVLNSHRRTDDIKNTLVANALSYVDYLRPRFFLMENVQPMLSSRGKVLTPGDIEERIVENAVRKFIVRFLTSRGYQVRVTVLQAGEFGAAQHRARAFFWAARRGEHLPEFPLPTHTWRTKKTKFRDENGGAPLPQVGVQDVIGDLKEWHWKNPKKMLPNPVVPAPNGPVFDAVTYDRKTGTCGYTSRVSYGKPAMTLYQKDLRGDCSGVRYHATVTYVGESVERVCNVPPPDEKRGIEGGLDYRGLDGRLHIWHLTCPHSRAAKGGFGEAKYARVWPDRPAKTVLTRNEPTGKQGRVLHYSQYRVLSGQENARLQGFPDHYYFISQGDDFRDIMRLIGNAVPIPLGYHLGLQLTKSIMAKESELLAISLVKEEEHSLSPEY</sequence>
<dbReference type="Proteomes" id="UP000076738">
    <property type="component" value="Unassembled WGS sequence"/>
</dbReference>
<evidence type="ECO:0000256" key="2">
    <source>
        <dbReference type="ARBA" id="ARBA00011975"/>
    </source>
</evidence>
<dbReference type="PRINTS" id="PR00105">
    <property type="entry name" value="C5METTRFRASE"/>
</dbReference>
<dbReference type="InterPro" id="IPR050390">
    <property type="entry name" value="C5-Methyltransferase"/>
</dbReference>
<dbReference type="PANTHER" id="PTHR10629">
    <property type="entry name" value="CYTOSINE-SPECIFIC METHYLTRANSFERASE"/>
    <property type="match status" value="1"/>
</dbReference>
<dbReference type="EMBL" id="KV417269">
    <property type="protein sequence ID" value="KZP00452.1"/>
    <property type="molecule type" value="Genomic_DNA"/>
</dbReference>
<dbReference type="STRING" id="1330018.A0A167R1A8"/>
<dbReference type="AlphaFoldDB" id="A0A167R1A8"/>
<evidence type="ECO:0000256" key="4">
    <source>
        <dbReference type="ARBA" id="ARBA00022679"/>
    </source>
</evidence>
<dbReference type="GO" id="GO:0003886">
    <property type="term" value="F:DNA (cytosine-5-)-methyltransferase activity"/>
    <property type="evidence" value="ECO:0007669"/>
    <property type="project" value="UniProtKB-EC"/>
</dbReference>
<dbReference type="EC" id="2.1.1.37" evidence="2"/>
<name>A0A167R1A8_CALVF</name>
<dbReference type="InterPro" id="IPR043151">
    <property type="entry name" value="BAH_sf"/>
</dbReference>
<keyword evidence="4 9" id="KW-0808">Transferase</keyword>
<dbReference type="InterPro" id="IPR022702">
    <property type="entry name" value="Cytosine_MeTrfase1_RFD"/>
</dbReference>
<evidence type="ECO:0000256" key="3">
    <source>
        <dbReference type="ARBA" id="ARBA00022603"/>
    </source>
</evidence>
<evidence type="ECO:0000256" key="6">
    <source>
        <dbReference type="ARBA" id="ARBA00022737"/>
    </source>
</evidence>
<organism evidence="12 13">
    <name type="scientific">Calocera viscosa (strain TUFC12733)</name>
    <dbReference type="NCBI Taxonomy" id="1330018"/>
    <lineage>
        <taxon>Eukaryota</taxon>
        <taxon>Fungi</taxon>
        <taxon>Dikarya</taxon>
        <taxon>Basidiomycota</taxon>
        <taxon>Agaricomycotina</taxon>
        <taxon>Dacrymycetes</taxon>
        <taxon>Dacrymycetales</taxon>
        <taxon>Dacrymycetaceae</taxon>
        <taxon>Calocera</taxon>
    </lineage>
</organism>
<dbReference type="Pfam" id="PF12047">
    <property type="entry name" value="DNMT1-RFD"/>
    <property type="match status" value="1"/>
</dbReference>
<dbReference type="Gene3D" id="3.90.120.10">
    <property type="entry name" value="DNA Methylase, subunit A, domain 2"/>
    <property type="match status" value="1"/>
</dbReference>